<dbReference type="GO" id="GO:0016192">
    <property type="term" value="P:vesicle-mediated transport"/>
    <property type="evidence" value="ECO:0007669"/>
    <property type="project" value="InterPro"/>
</dbReference>
<dbReference type="Gene3D" id="3.40.50.1910">
    <property type="match status" value="1"/>
</dbReference>
<dbReference type="PANTHER" id="PTHR11679">
    <property type="entry name" value="VESICLE PROTEIN SORTING-ASSOCIATED"/>
    <property type="match status" value="1"/>
</dbReference>
<dbReference type="SUPFAM" id="SSF56815">
    <property type="entry name" value="Sec1/munc18-like (SM) proteins"/>
    <property type="match status" value="1"/>
</dbReference>
<dbReference type="AlphaFoldDB" id="A0A9P0HGR6"/>
<sequence length="647" mass="72809">MVLSVEYGSDNCWTEVCKKVKDAIVFLDECSAECLHWNGGLVRLLRAGALGVKGFSSSVSENSQQKKAVFLIKDPLTGPPRMILRDIISKSNFEHCIVITSCSPIALTLATTGNVPEGSHELTALHKLERDILHWMKSEAYTAEIFHFPYGFISVTEYFFIIPAFSNLFPCFEDDLGIKSSQNYGTAEWTMESLPLELQVVSVYLMTTLNALLSQLNVREDIYCLGPYSTLIGSQLQKQSTSILRAKTANSTMGLLLIDRNLDVCSCSALENYSFLDCMKSVLPPFPSHSIDVAIDMSSLSSSKVGNKFNVIAPGCLHEPKTDMLEWLIYKTPNDILKALTKEISMICNLKEKSSVSPSELEDVVQKKFSGKYDLIRKHSAALQYTLGFTQTVKSSALEKMKLAGSFQKLLMQALAVDNKTDEAVKLIINIIETRRNKGLGMEFILLILIFFYNFIGDQYLVSRDVENSLLLSFEKAFSEDRETYGHDMGLSVEEMSDSEFCSRVFKKLNSLKKSRNHLMKFRNIAIYEDMLLPLEYRSVLKQLLEDITNPSKPELEDVKHKPNLSLRDNFASRFSMILSSSRPHIMDNDNVLIFVIGGITGMEVKFIKDYFKPFDKTVMIGSTALTSPAHLIQNIFINDPLKPILI</sequence>
<evidence type="ECO:0000256" key="1">
    <source>
        <dbReference type="ARBA" id="ARBA00009884"/>
    </source>
</evidence>
<evidence type="ECO:0000313" key="3">
    <source>
        <dbReference type="Proteomes" id="UP001152798"/>
    </source>
</evidence>
<gene>
    <name evidence="2" type="ORF">NEZAVI_LOCUS10693</name>
</gene>
<proteinExistence type="inferred from homology"/>
<reference evidence="2" key="1">
    <citation type="submission" date="2022-01" db="EMBL/GenBank/DDBJ databases">
        <authorList>
            <person name="King R."/>
        </authorList>
    </citation>
    <scope>NUCLEOTIDE SEQUENCE</scope>
</reference>
<dbReference type="EMBL" id="OV725081">
    <property type="protein sequence ID" value="CAH1401731.1"/>
    <property type="molecule type" value="Genomic_DNA"/>
</dbReference>
<name>A0A9P0HGR6_NEZVI</name>
<evidence type="ECO:0008006" key="4">
    <source>
        <dbReference type="Google" id="ProtNLM"/>
    </source>
</evidence>
<protein>
    <recommendedName>
        <fullName evidence="4">Sec1 family domain-containing protein 2</fullName>
    </recommendedName>
</protein>
<comment type="similarity">
    <text evidence="1">Belongs to the STXBP/unc-18/SEC1 family.</text>
</comment>
<keyword evidence="3" id="KW-1185">Reference proteome</keyword>
<dbReference type="Pfam" id="PF00995">
    <property type="entry name" value="Sec1"/>
    <property type="match status" value="1"/>
</dbReference>
<accession>A0A9P0HGR6</accession>
<organism evidence="2 3">
    <name type="scientific">Nezara viridula</name>
    <name type="common">Southern green stink bug</name>
    <name type="synonym">Cimex viridulus</name>
    <dbReference type="NCBI Taxonomy" id="85310"/>
    <lineage>
        <taxon>Eukaryota</taxon>
        <taxon>Metazoa</taxon>
        <taxon>Ecdysozoa</taxon>
        <taxon>Arthropoda</taxon>
        <taxon>Hexapoda</taxon>
        <taxon>Insecta</taxon>
        <taxon>Pterygota</taxon>
        <taxon>Neoptera</taxon>
        <taxon>Paraneoptera</taxon>
        <taxon>Hemiptera</taxon>
        <taxon>Heteroptera</taxon>
        <taxon>Panheteroptera</taxon>
        <taxon>Pentatomomorpha</taxon>
        <taxon>Pentatomoidea</taxon>
        <taxon>Pentatomidae</taxon>
        <taxon>Pentatominae</taxon>
        <taxon>Nezara</taxon>
    </lineage>
</organism>
<dbReference type="OrthoDB" id="549905at2759"/>
<dbReference type="InterPro" id="IPR001619">
    <property type="entry name" value="Sec1-like"/>
</dbReference>
<evidence type="ECO:0000313" key="2">
    <source>
        <dbReference type="EMBL" id="CAH1401731.1"/>
    </source>
</evidence>
<dbReference type="InterPro" id="IPR027482">
    <property type="entry name" value="Sec1-like_dom2"/>
</dbReference>
<dbReference type="InterPro" id="IPR036045">
    <property type="entry name" value="Sec1-like_sf"/>
</dbReference>
<dbReference type="Proteomes" id="UP001152798">
    <property type="component" value="Chromosome 5"/>
</dbReference>